<dbReference type="PANTHER" id="PTHR33175">
    <property type="entry name" value="DNA-BINDING PROTEIN HU"/>
    <property type="match status" value="1"/>
</dbReference>
<dbReference type="OrthoDB" id="9797747at2"/>
<comment type="caution">
    <text evidence="10">The sequence shown here is derived from an EMBL/GenBank/DDBJ whole genome shotgun (WGS) entry which is preliminary data.</text>
</comment>
<dbReference type="SUPFAM" id="SSF47729">
    <property type="entry name" value="IHF-like DNA-binding proteins"/>
    <property type="match status" value="1"/>
</dbReference>
<keyword evidence="5 8" id="KW-0238">DNA-binding</keyword>
<dbReference type="InterPro" id="IPR020816">
    <property type="entry name" value="Histone-like_DNA-bd_CS"/>
</dbReference>
<evidence type="ECO:0000256" key="4">
    <source>
        <dbReference type="ARBA" id="ARBA00023015"/>
    </source>
</evidence>
<evidence type="ECO:0000256" key="2">
    <source>
        <dbReference type="ARBA" id="ARBA00018329"/>
    </source>
</evidence>
<evidence type="ECO:0000256" key="5">
    <source>
        <dbReference type="ARBA" id="ARBA00023125"/>
    </source>
</evidence>
<evidence type="ECO:0000256" key="1">
    <source>
        <dbReference type="ARBA" id="ARBA00010529"/>
    </source>
</evidence>
<organism evidence="10 11">
    <name type="scientific">Lwoffella lincolnii</name>
    <dbReference type="NCBI Taxonomy" id="90241"/>
    <lineage>
        <taxon>Bacteria</taxon>
        <taxon>Pseudomonadati</taxon>
        <taxon>Pseudomonadota</taxon>
        <taxon>Gammaproteobacteria</taxon>
        <taxon>Moraxellales</taxon>
        <taxon>Moraxellaceae</taxon>
        <taxon>Lwoffella</taxon>
    </lineage>
</organism>
<evidence type="ECO:0000313" key="10">
    <source>
        <dbReference type="EMBL" id="OOS20328.1"/>
    </source>
</evidence>
<dbReference type="PROSITE" id="PS00045">
    <property type="entry name" value="HISTONE_LIKE"/>
    <property type="match status" value="1"/>
</dbReference>
<dbReference type="InterPro" id="IPR005684">
    <property type="entry name" value="IHF_alpha"/>
</dbReference>
<evidence type="ECO:0000256" key="6">
    <source>
        <dbReference type="ARBA" id="ARBA00023163"/>
    </source>
</evidence>
<keyword evidence="4 8" id="KW-0805">Transcription regulation</keyword>
<dbReference type="GO" id="GO:0006417">
    <property type="term" value="P:regulation of translation"/>
    <property type="evidence" value="ECO:0007669"/>
    <property type="project" value="UniProtKB-UniRule"/>
</dbReference>
<dbReference type="GO" id="GO:0003677">
    <property type="term" value="F:DNA binding"/>
    <property type="evidence" value="ECO:0007669"/>
    <property type="project" value="UniProtKB-UniRule"/>
</dbReference>
<dbReference type="GO" id="GO:0006310">
    <property type="term" value="P:DNA recombination"/>
    <property type="evidence" value="ECO:0007669"/>
    <property type="project" value="UniProtKB-UniRule"/>
</dbReference>
<keyword evidence="7 8" id="KW-0233">DNA recombination</keyword>
<dbReference type="AlphaFoldDB" id="A0A1T0CDB0"/>
<evidence type="ECO:0000256" key="7">
    <source>
        <dbReference type="ARBA" id="ARBA00023172"/>
    </source>
</evidence>
<comment type="function">
    <text evidence="8">This protein is one of the two subunits of integration host factor, a specific DNA-binding protein that functions in genetic recombination as well as in transcriptional and translational control.</text>
</comment>
<sequence>MGTLTKMDLIESLMSEQGLTKQEARCVVNTVFEQMAEILIEGKDIRLSGFGNFELKDKTPRRGRNPKTGEEVTISARRVVTFRAGQKLRTCIDQCIDEQVIGQ</sequence>
<keyword evidence="6 8" id="KW-0804">Transcription</keyword>
<evidence type="ECO:0000313" key="11">
    <source>
        <dbReference type="Proteomes" id="UP000191094"/>
    </source>
</evidence>
<dbReference type="GO" id="GO:0005829">
    <property type="term" value="C:cytosol"/>
    <property type="evidence" value="ECO:0007669"/>
    <property type="project" value="TreeGrafter"/>
</dbReference>
<dbReference type="InterPro" id="IPR010992">
    <property type="entry name" value="IHF-like_DNA-bd_dom_sf"/>
</dbReference>
<dbReference type="SMART" id="SM00411">
    <property type="entry name" value="BHL"/>
    <property type="match status" value="1"/>
</dbReference>
<dbReference type="GO" id="GO:0006355">
    <property type="term" value="P:regulation of DNA-templated transcription"/>
    <property type="evidence" value="ECO:0007669"/>
    <property type="project" value="UniProtKB-UniRule"/>
</dbReference>
<comment type="similarity">
    <text evidence="1 8 9">Belongs to the bacterial histone-like protein family.</text>
</comment>
<dbReference type="HAMAP" id="MF_00380">
    <property type="entry name" value="IHF_alpha"/>
    <property type="match status" value="1"/>
</dbReference>
<gene>
    <name evidence="8" type="primary">ihfA</name>
    <name evidence="8" type="synonym">himA</name>
    <name evidence="10" type="ORF">B0682_06770</name>
</gene>
<dbReference type="Gene3D" id="4.10.520.10">
    <property type="entry name" value="IHF-like DNA-binding proteins"/>
    <property type="match status" value="1"/>
</dbReference>
<evidence type="ECO:0000256" key="3">
    <source>
        <dbReference type="ARBA" id="ARBA00022845"/>
    </source>
</evidence>
<dbReference type="Pfam" id="PF00216">
    <property type="entry name" value="Bac_DNA_binding"/>
    <property type="match status" value="1"/>
</dbReference>
<protein>
    <recommendedName>
        <fullName evidence="2 8">Integration host factor subunit alpha</fullName>
        <shortName evidence="8">IHF-alpha</shortName>
    </recommendedName>
</protein>
<keyword evidence="3 8" id="KW-0810">Translation regulation</keyword>
<dbReference type="PRINTS" id="PR01727">
    <property type="entry name" value="DNABINDINGHU"/>
</dbReference>
<dbReference type="STRING" id="90241.B0682_06770"/>
<evidence type="ECO:0000256" key="8">
    <source>
        <dbReference type="HAMAP-Rule" id="MF_00380"/>
    </source>
</evidence>
<dbReference type="GO" id="GO:0009893">
    <property type="term" value="P:positive regulation of metabolic process"/>
    <property type="evidence" value="ECO:0007669"/>
    <property type="project" value="UniProtKB-ARBA"/>
</dbReference>
<dbReference type="InterPro" id="IPR000119">
    <property type="entry name" value="Hist_DNA-bd"/>
</dbReference>
<dbReference type="RefSeq" id="WP_078307682.1">
    <property type="nucleotide sequence ID" value="NZ_CP147511.1"/>
</dbReference>
<name>A0A1T0CDB0_9GAMM</name>
<dbReference type="PANTHER" id="PTHR33175:SF2">
    <property type="entry name" value="INTEGRATION HOST FACTOR SUBUNIT ALPHA"/>
    <property type="match status" value="1"/>
</dbReference>
<comment type="subunit">
    <text evidence="8">Heterodimer of an alpha and a beta chain.</text>
</comment>
<evidence type="ECO:0000256" key="9">
    <source>
        <dbReference type="RuleBase" id="RU003939"/>
    </source>
</evidence>
<proteinExistence type="inferred from homology"/>
<dbReference type="CDD" id="cd13835">
    <property type="entry name" value="IHF_A"/>
    <property type="match status" value="1"/>
</dbReference>
<accession>A0A1T0CDB0</accession>
<keyword evidence="11" id="KW-1185">Reference proteome</keyword>
<dbReference type="Proteomes" id="UP000191094">
    <property type="component" value="Unassembled WGS sequence"/>
</dbReference>
<dbReference type="NCBIfam" id="NF001401">
    <property type="entry name" value="PRK00285.1"/>
    <property type="match status" value="1"/>
</dbReference>
<dbReference type="GO" id="GO:0030527">
    <property type="term" value="F:structural constituent of chromatin"/>
    <property type="evidence" value="ECO:0007669"/>
    <property type="project" value="InterPro"/>
</dbReference>
<dbReference type="EMBL" id="MUYT01000008">
    <property type="protein sequence ID" value="OOS20328.1"/>
    <property type="molecule type" value="Genomic_DNA"/>
</dbReference>
<reference evidence="10 11" key="1">
    <citation type="submission" date="2017-02" db="EMBL/GenBank/DDBJ databases">
        <title>Draft genome sequence of Moraxella lincolnii CCUG 9405T type strain.</title>
        <authorList>
            <person name="Salva-Serra F."/>
            <person name="Engstrom-Jakobsson H."/>
            <person name="Thorell K."/>
            <person name="Jaen-Luchoro D."/>
            <person name="Gonzales-Siles L."/>
            <person name="Karlsson R."/>
            <person name="Yazdan S."/>
            <person name="Boulund F."/>
            <person name="Johnning A."/>
            <person name="Engstrand L."/>
            <person name="Kristiansson E."/>
            <person name="Moore E."/>
        </authorList>
    </citation>
    <scope>NUCLEOTIDE SEQUENCE [LARGE SCALE GENOMIC DNA]</scope>
    <source>
        <strain evidence="10 11">CCUG 9405</strain>
    </source>
</reference>